<evidence type="ECO:0000256" key="3">
    <source>
        <dbReference type="ARBA" id="ARBA00022617"/>
    </source>
</evidence>
<evidence type="ECO:0000256" key="2">
    <source>
        <dbReference type="ARBA" id="ARBA00010617"/>
    </source>
</evidence>
<keyword evidence="9" id="KW-0732">Signal</keyword>
<keyword evidence="4 6" id="KW-0479">Metal-binding</keyword>
<keyword evidence="7" id="KW-0503">Monooxygenase</keyword>
<dbReference type="Pfam" id="PF00067">
    <property type="entry name" value="p450"/>
    <property type="match status" value="1"/>
</dbReference>
<dbReference type="GO" id="GO:0004497">
    <property type="term" value="F:monooxygenase activity"/>
    <property type="evidence" value="ECO:0007669"/>
    <property type="project" value="UniProtKB-KW"/>
</dbReference>
<dbReference type="InterPro" id="IPR001128">
    <property type="entry name" value="Cyt_P450"/>
</dbReference>
<evidence type="ECO:0000313" key="10">
    <source>
        <dbReference type="EMBL" id="CAJ2512033.1"/>
    </source>
</evidence>
<evidence type="ECO:0000256" key="7">
    <source>
        <dbReference type="RuleBase" id="RU000461"/>
    </source>
</evidence>
<protein>
    <submittedName>
        <fullName evidence="10">Uu.00g076580.m01.CDS01</fullName>
    </submittedName>
</protein>
<dbReference type="Proteomes" id="UP001295740">
    <property type="component" value="Unassembled WGS sequence"/>
</dbReference>
<dbReference type="PANTHER" id="PTHR24305:SF166">
    <property type="entry name" value="CYTOCHROME P450 12A4, MITOCHONDRIAL-RELATED"/>
    <property type="match status" value="1"/>
</dbReference>
<keyword evidence="7" id="KW-0560">Oxidoreductase</keyword>
<comment type="cofactor">
    <cofactor evidence="1 6">
        <name>heme</name>
        <dbReference type="ChEBI" id="CHEBI:30413"/>
    </cofactor>
</comment>
<organism evidence="10 11">
    <name type="scientific">Anthostomella pinea</name>
    <dbReference type="NCBI Taxonomy" id="933095"/>
    <lineage>
        <taxon>Eukaryota</taxon>
        <taxon>Fungi</taxon>
        <taxon>Dikarya</taxon>
        <taxon>Ascomycota</taxon>
        <taxon>Pezizomycotina</taxon>
        <taxon>Sordariomycetes</taxon>
        <taxon>Xylariomycetidae</taxon>
        <taxon>Xylariales</taxon>
        <taxon>Xylariaceae</taxon>
        <taxon>Anthostomella</taxon>
    </lineage>
</organism>
<evidence type="ECO:0000256" key="4">
    <source>
        <dbReference type="ARBA" id="ARBA00022723"/>
    </source>
</evidence>
<dbReference type="Gene3D" id="1.10.630.10">
    <property type="entry name" value="Cytochrome P450"/>
    <property type="match status" value="1"/>
</dbReference>
<dbReference type="AlphaFoldDB" id="A0AAI8YP78"/>
<evidence type="ECO:0000256" key="9">
    <source>
        <dbReference type="SAM" id="SignalP"/>
    </source>
</evidence>
<name>A0AAI8YP78_9PEZI</name>
<gene>
    <name evidence="10" type="ORF">KHLLAP_LOCUS12501</name>
</gene>
<dbReference type="SUPFAM" id="SSF48264">
    <property type="entry name" value="Cytochrome P450"/>
    <property type="match status" value="1"/>
</dbReference>
<evidence type="ECO:0000256" key="6">
    <source>
        <dbReference type="PIRSR" id="PIRSR602401-1"/>
    </source>
</evidence>
<keyword evidence="5 6" id="KW-0408">Iron</keyword>
<keyword evidence="11" id="KW-1185">Reference proteome</keyword>
<dbReference type="GO" id="GO:0005506">
    <property type="term" value="F:iron ion binding"/>
    <property type="evidence" value="ECO:0007669"/>
    <property type="project" value="InterPro"/>
</dbReference>
<feature type="chain" id="PRO_5042503677" evidence="9">
    <location>
        <begin position="18"/>
        <end position="406"/>
    </location>
</feature>
<dbReference type="InterPro" id="IPR017972">
    <property type="entry name" value="Cyt_P450_CS"/>
</dbReference>
<dbReference type="GO" id="GO:0016705">
    <property type="term" value="F:oxidoreductase activity, acting on paired donors, with incorporation or reduction of molecular oxygen"/>
    <property type="evidence" value="ECO:0007669"/>
    <property type="project" value="InterPro"/>
</dbReference>
<keyword evidence="3 6" id="KW-0349">Heme</keyword>
<feature type="region of interest" description="Disordered" evidence="8">
    <location>
        <begin position="362"/>
        <end position="383"/>
    </location>
</feature>
<proteinExistence type="inferred from homology"/>
<sequence>MLYPVLSILALTALVTAAPAPTPASASPSPSRVQPRQCFPIDIRQCITDFFCCHEKTGADDSYGPKCVIQRCCDGSRACFRDPSHPPNTTSNFITVIDRKGLPEKEAPTVLDAIFTSPLIKAEDKTVTRMLAETQAILGAGTETTGNTLSVFTYHVLSQPTVLKSLKAELQDGASKSADYANGKLMDFKTLERLPYLQVCIKEALRLATGVSSRLPRINRTAPTLYTLASGKTYTLPPGTVISMSIFDLHYNPTIFTDPTAFDPLRWLESDAEKLQQMERAYSPFGRGARQCVGLHLAKEEITLMTGNLFHGIDLELFETSARDVSIAHDHFAPFAPVDSKGPMSRTDYAFQNSMTMLHPKMKRPSSSLYSTHERPSLQHQTSTFTVSVEDLRAQEASLSLRDPSE</sequence>
<dbReference type="InterPro" id="IPR002401">
    <property type="entry name" value="Cyt_P450_E_grp-I"/>
</dbReference>
<dbReference type="PRINTS" id="PR00385">
    <property type="entry name" value="P450"/>
</dbReference>
<accession>A0AAI8YP78</accession>
<evidence type="ECO:0000256" key="1">
    <source>
        <dbReference type="ARBA" id="ARBA00001971"/>
    </source>
</evidence>
<evidence type="ECO:0000256" key="8">
    <source>
        <dbReference type="SAM" id="MobiDB-lite"/>
    </source>
</evidence>
<dbReference type="PRINTS" id="PR00463">
    <property type="entry name" value="EP450I"/>
</dbReference>
<dbReference type="EMBL" id="CAUWAG010000018">
    <property type="protein sequence ID" value="CAJ2512033.1"/>
    <property type="molecule type" value="Genomic_DNA"/>
</dbReference>
<reference evidence="10" key="1">
    <citation type="submission" date="2023-10" db="EMBL/GenBank/DDBJ databases">
        <authorList>
            <person name="Hackl T."/>
        </authorList>
    </citation>
    <scope>NUCLEOTIDE SEQUENCE</scope>
</reference>
<dbReference type="PANTHER" id="PTHR24305">
    <property type="entry name" value="CYTOCHROME P450"/>
    <property type="match status" value="1"/>
</dbReference>
<dbReference type="InterPro" id="IPR036396">
    <property type="entry name" value="Cyt_P450_sf"/>
</dbReference>
<evidence type="ECO:0000256" key="5">
    <source>
        <dbReference type="ARBA" id="ARBA00023004"/>
    </source>
</evidence>
<evidence type="ECO:0000313" key="11">
    <source>
        <dbReference type="Proteomes" id="UP001295740"/>
    </source>
</evidence>
<dbReference type="GO" id="GO:0020037">
    <property type="term" value="F:heme binding"/>
    <property type="evidence" value="ECO:0007669"/>
    <property type="project" value="InterPro"/>
</dbReference>
<comment type="similarity">
    <text evidence="2 7">Belongs to the cytochrome P450 family.</text>
</comment>
<comment type="caution">
    <text evidence="10">The sequence shown here is derived from an EMBL/GenBank/DDBJ whole genome shotgun (WGS) entry which is preliminary data.</text>
</comment>
<dbReference type="InterPro" id="IPR050121">
    <property type="entry name" value="Cytochrome_P450_monoxygenase"/>
</dbReference>
<dbReference type="PROSITE" id="PS00086">
    <property type="entry name" value="CYTOCHROME_P450"/>
    <property type="match status" value="1"/>
</dbReference>
<feature type="signal peptide" evidence="9">
    <location>
        <begin position="1"/>
        <end position="17"/>
    </location>
</feature>
<feature type="binding site" description="axial binding residue" evidence="6">
    <location>
        <position position="292"/>
    </location>
    <ligand>
        <name>heme</name>
        <dbReference type="ChEBI" id="CHEBI:30413"/>
    </ligand>
    <ligandPart>
        <name>Fe</name>
        <dbReference type="ChEBI" id="CHEBI:18248"/>
    </ligandPart>
</feature>